<evidence type="ECO:0000313" key="1">
    <source>
        <dbReference type="EMBL" id="KKL14745.1"/>
    </source>
</evidence>
<gene>
    <name evidence="1" type="ORF">LCGC14_2512580</name>
</gene>
<comment type="caution">
    <text evidence="1">The sequence shown here is derived from an EMBL/GenBank/DDBJ whole genome shotgun (WGS) entry which is preliminary data.</text>
</comment>
<dbReference type="EMBL" id="LAZR01040335">
    <property type="protein sequence ID" value="KKL14745.1"/>
    <property type="molecule type" value="Genomic_DNA"/>
</dbReference>
<sequence>NNLDEQNLDNGSITLTLTNDETTTKSGSLDVNDFIFTGLPSGTSIQGITSDATGKIITILLDFTPGVDFDTDIVGAEVTVKSSILTFSKLSPLTAIIPDIVASIESVSITASTNLDEQNLDNGTITLTLTNDETPIKAGLLDVNDFTFTNLPSGTTIESITSDGTGKIITILLAYTPGDFDNNITDALVTVLPATLTYNTGGSLSTSPYTITASTESVAITSSGNLDEQNLDKGTIVLTLTNDQTITSGAIDSIHFRFDNLPPGTSIESIGSDIGRTIITIELNFDNYFDFDDPIDNVAIAVRPSILTWNLTDSLPTSDFLIADYDETPQAFMTSSSWLREFFLDTMSMDIKFEEEVFKRNISINTTDFVIENGPTGLSVNGLTNLADSSITLELEFDGTDFDDSLTNVMIAIKNEVLVQQETDFLRTDPFTIKANIEPVISDVSITDDTAKIDDVIMATIVLSEYTEDSMYLLVPGAKIGGYPIDSMKWVSHN</sequence>
<protein>
    <submittedName>
        <fullName evidence="1">Uncharacterized protein</fullName>
    </submittedName>
</protein>
<dbReference type="AlphaFoldDB" id="A0A0F9AZE3"/>
<accession>A0A0F9AZE3</accession>
<organism evidence="1">
    <name type="scientific">marine sediment metagenome</name>
    <dbReference type="NCBI Taxonomy" id="412755"/>
    <lineage>
        <taxon>unclassified sequences</taxon>
        <taxon>metagenomes</taxon>
        <taxon>ecological metagenomes</taxon>
    </lineage>
</organism>
<feature type="non-terminal residue" evidence="1">
    <location>
        <position position="1"/>
    </location>
</feature>
<reference evidence="1" key="1">
    <citation type="journal article" date="2015" name="Nature">
        <title>Complex archaea that bridge the gap between prokaryotes and eukaryotes.</title>
        <authorList>
            <person name="Spang A."/>
            <person name="Saw J.H."/>
            <person name="Jorgensen S.L."/>
            <person name="Zaremba-Niedzwiedzka K."/>
            <person name="Martijn J."/>
            <person name="Lind A.E."/>
            <person name="van Eijk R."/>
            <person name="Schleper C."/>
            <person name="Guy L."/>
            <person name="Ettema T.J."/>
        </authorList>
    </citation>
    <scope>NUCLEOTIDE SEQUENCE</scope>
</reference>
<name>A0A0F9AZE3_9ZZZZ</name>
<feature type="non-terminal residue" evidence="1">
    <location>
        <position position="494"/>
    </location>
</feature>
<proteinExistence type="predicted"/>